<dbReference type="Proteomes" id="UP001165060">
    <property type="component" value="Unassembled WGS sequence"/>
</dbReference>
<protein>
    <submittedName>
        <fullName evidence="3">Uncharacterized protein</fullName>
    </submittedName>
</protein>
<evidence type="ECO:0000256" key="2">
    <source>
        <dbReference type="SAM" id="Phobius"/>
    </source>
</evidence>
<accession>A0ABQ6N720</accession>
<dbReference type="PROSITE" id="PS50007">
    <property type="entry name" value="PIPLC_X_DOMAIN"/>
    <property type="match status" value="1"/>
</dbReference>
<comment type="caution">
    <text evidence="3">The sequence shown here is derived from an EMBL/GenBank/DDBJ whole genome shotgun (WGS) entry which is preliminary data.</text>
</comment>
<dbReference type="InterPro" id="IPR017946">
    <property type="entry name" value="PLC-like_Pdiesterase_TIM-brl"/>
</dbReference>
<dbReference type="EMBL" id="BRYB01002256">
    <property type="protein sequence ID" value="GMI41965.1"/>
    <property type="molecule type" value="Genomic_DNA"/>
</dbReference>
<proteinExistence type="predicted"/>
<evidence type="ECO:0000256" key="1">
    <source>
        <dbReference type="SAM" id="MobiDB-lite"/>
    </source>
</evidence>
<keyword evidence="2" id="KW-0472">Membrane</keyword>
<feature type="region of interest" description="Disordered" evidence="1">
    <location>
        <begin position="425"/>
        <end position="464"/>
    </location>
</feature>
<dbReference type="Gene3D" id="3.20.20.190">
    <property type="entry name" value="Phosphatidylinositol (PI) phosphodiesterase"/>
    <property type="match status" value="1"/>
</dbReference>
<gene>
    <name evidence="3" type="ORF">TeGR_g5634</name>
</gene>
<reference evidence="3 4" key="1">
    <citation type="journal article" date="2023" name="Commun. Biol.">
        <title>Genome analysis of Parmales, the sister group of diatoms, reveals the evolutionary specialization of diatoms from phago-mixotrophs to photoautotrophs.</title>
        <authorList>
            <person name="Ban H."/>
            <person name="Sato S."/>
            <person name="Yoshikawa S."/>
            <person name="Yamada K."/>
            <person name="Nakamura Y."/>
            <person name="Ichinomiya M."/>
            <person name="Sato N."/>
            <person name="Blanc-Mathieu R."/>
            <person name="Endo H."/>
            <person name="Kuwata A."/>
            <person name="Ogata H."/>
        </authorList>
    </citation>
    <scope>NUCLEOTIDE SEQUENCE [LARGE SCALE GENOMIC DNA]</scope>
</reference>
<name>A0ABQ6N720_9STRA</name>
<keyword evidence="4" id="KW-1185">Reference proteome</keyword>
<dbReference type="PANTHER" id="PTHR13593">
    <property type="match status" value="1"/>
</dbReference>
<organism evidence="3 4">
    <name type="scientific">Tetraparma gracilis</name>
    <dbReference type="NCBI Taxonomy" id="2962635"/>
    <lineage>
        <taxon>Eukaryota</taxon>
        <taxon>Sar</taxon>
        <taxon>Stramenopiles</taxon>
        <taxon>Ochrophyta</taxon>
        <taxon>Bolidophyceae</taxon>
        <taxon>Parmales</taxon>
        <taxon>Triparmaceae</taxon>
        <taxon>Tetraparma</taxon>
    </lineage>
</organism>
<evidence type="ECO:0000313" key="4">
    <source>
        <dbReference type="Proteomes" id="UP001165060"/>
    </source>
</evidence>
<keyword evidence="2" id="KW-0812">Transmembrane</keyword>
<dbReference type="SUPFAM" id="SSF51695">
    <property type="entry name" value="PLC-like phosphodiesterases"/>
    <property type="match status" value="1"/>
</dbReference>
<sequence>MTLTQVLTSRDRAVAKLNEWPMIFAHDAGTGYLEDKTSLRDDIVTAHFEEAAAKTQSGSLVDQAKCGARAFDIRPYLRANGKLVFHHGDAVVNYSLTKALEELVEWNMEHPEELIILSCSHYAAESGNNQDAATALSDVLAHLGIKLGHMGNLVHVDATAGTSESVTVAEAQEISGPGIPLAVAATEITNTYYDLGGDVMGQCYRFMSIDEFIDFDELLLDEVAGWVASDNALDVNLSFVYDVVKVVTDAVGGLDVGTSCYSYPGSLTAREEMRELWDSVAVPGPEQNLATYSQPLWKVDGHWHYSTESLVMMFLSGSTNEYDIRRSNQNYQVAKWIEQGALPKGGNMIAMDYVCIEGSEVYEAIQVTLFEREDVFEKMGNYFSGALAGVMAGEEEYTIPMGGFVLVLVLVCCCCWRRCTQQSMSDEWEEDEDERHQRSIMKKEASRRDGYDMDDHRPGSVELS</sequence>
<dbReference type="InterPro" id="IPR051057">
    <property type="entry name" value="PI-PLC_domain"/>
</dbReference>
<feature type="transmembrane region" description="Helical" evidence="2">
    <location>
        <begin position="397"/>
        <end position="416"/>
    </location>
</feature>
<keyword evidence="2" id="KW-1133">Transmembrane helix</keyword>
<dbReference type="PANTHER" id="PTHR13593:SF113">
    <property type="entry name" value="SI:DKEY-266F7.9"/>
    <property type="match status" value="1"/>
</dbReference>
<feature type="compositionally biased region" description="Basic and acidic residues" evidence="1">
    <location>
        <begin position="434"/>
        <end position="464"/>
    </location>
</feature>
<evidence type="ECO:0000313" key="3">
    <source>
        <dbReference type="EMBL" id="GMI41965.1"/>
    </source>
</evidence>